<comment type="subunit">
    <text evidence="6">Supercomplex made of cofactors A to E. Cofactors A and D function by capturing and stabilizing tubulin in a quasi-native conformation. Cofactor E binds to the cofactor D-tubulin complex; interaction with cofactor C then causes the release of tubulin polypeptides that are committed to the native state.</text>
</comment>
<reference evidence="8 9" key="1">
    <citation type="submission" date="2016-11" db="EMBL/GenBank/DDBJ databases">
        <title>The macronuclear genome of Stentor coeruleus: a giant cell with tiny introns.</title>
        <authorList>
            <person name="Slabodnick M."/>
            <person name="Ruby J.G."/>
            <person name="Reiff S.B."/>
            <person name="Swart E.C."/>
            <person name="Gosai S."/>
            <person name="Prabakaran S."/>
            <person name="Witkowska E."/>
            <person name="Larue G.E."/>
            <person name="Fisher S."/>
            <person name="Freeman R.M."/>
            <person name="Gunawardena J."/>
            <person name="Chu W."/>
            <person name="Stover N.A."/>
            <person name="Gregory B.D."/>
            <person name="Nowacki M."/>
            <person name="Derisi J."/>
            <person name="Roy S.W."/>
            <person name="Marshall W.F."/>
            <person name="Sood P."/>
        </authorList>
    </citation>
    <scope>NUCLEOTIDE SEQUENCE [LARGE SCALE GENOMIC DNA]</scope>
    <source>
        <strain evidence="8">WM001</strain>
    </source>
</reference>
<dbReference type="GO" id="GO:0007023">
    <property type="term" value="P:post-chaperonin tubulin folding pathway"/>
    <property type="evidence" value="ECO:0007669"/>
    <property type="project" value="InterPro"/>
</dbReference>
<name>A0A1R2BS44_9CILI</name>
<comment type="caution">
    <text evidence="8">The sequence shown here is derived from an EMBL/GenBank/DDBJ whole genome shotgun (WGS) entry which is preliminary data.</text>
</comment>
<proteinExistence type="inferred from homology"/>
<organism evidence="8 9">
    <name type="scientific">Stentor coeruleus</name>
    <dbReference type="NCBI Taxonomy" id="5963"/>
    <lineage>
        <taxon>Eukaryota</taxon>
        <taxon>Sar</taxon>
        <taxon>Alveolata</taxon>
        <taxon>Ciliophora</taxon>
        <taxon>Postciliodesmatophora</taxon>
        <taxon>Heterotrichea</taxon>
        <taxon>Heterotrichida</taxon>
        <taxon>Stentoridae</taxon>
        <taxon>Stentor</taxon>
    </lineage>
</organism>
<gene>
    <name evidence="8" type="ORF">SteCoe_20268</name>
</gene>
<evidence type="ECO:0000313" key="8">
    <source>
        <dbReference type="EMBL" id="OMJ79649.1"/>
    </source>
</evidence>
<dbReference type="Gene3D" id="2.160.20.70">
    <property type="match status" value="1"/>
</dbReference>
<dbReference type="GO" id="GO:0015631">
    <property type="term" value="F:tubulin binding"/>
    <property type="evidence" value="ECO:0007669"/>
    <property type="project" value="InterPro"/>
</dbReference>
<keyword evidence="4" id="KW-0007">Acetylation</keyword>
<dbReference type="PANTHER" id="PTHR15139">
    <property type="entry name" value="TUBULIN FOLDING COFACTOR C"/>
    <property type="match status" value="1"/>
</dbReference>
<dbReference type="OrthoDB" id="293406at2759"/>
<evidence type="ECO:0000256" key="6">
    <source>
        <dbReference type="ARBA" id="ARBA00026055"/>
    </source>
</evidence>
<protein>
    <recommendedName>
        <fullName evidence="7">C-CAP/cofactor C-like domain-containing protein</fullName>
    </recommendedName>
</protein>
<sequence length="316" mass="36336">METEGEAARRRFEERHLINMEELNRIKSEYEKKREAESAPEENVNLFDTTFAEKIKKIKDSIVLLTTENVNTQAEELKKQVAECSDYLNQSVHFLNSYTILQGQLKMNSLLEEISSAQSALAPRKKFAFSKRTVKKEAQAENHVQNKEITIQLEGIQDQVNGDFRKEDSELSQYNCFQLKNLTNCRVLLLGRLKAVHMLNLKACEIYIGPVAGAAHITECVDCKIYVAAHQIRIHQSLNTDFYIFVATNPIVESVKNVRFAPYGLVYSDIANHMNLSGLAGVNKWDQVQDFKWLKQEKSPNWDVLPEDIRIQKKIE</sequence>
<evidence type="ECO:0000313" key="9">
    <source>
        <dbReference type="Proteomes" id="UP000187209"/>
    </source>
</evidence>
<dbReference type="EMBL" id="MPUH01000460">
    <property type="protein sequence ID" value="OMJ79649.1"/>
    <property type="molecule type" value="Genomic_DNA"/>
</dbReference>
<feature type="domain" description="C-CAP/cofactor C-like" evidence="7">
    <location>
        <begin position="133"/>
        <end position="293"/>
    </location>
</feature>
<comment type="subcellular location">
    <subcellularLocation>
        <location evidence="1">Cytoplasm</location>
    </subcellularLocation>
</comment>
<accession>A0A1R2BS44</accession>
<keyword evidence="9" id="KW-1185">Reference proteome</keyword>
<keyword evidence="5" id="KW-0143">Chaperone</keyword>
<evidence type="ECO:0000256" key="1">
    <source>
        <dbReference type="ARBA" id="ARBA00004496"/>
    </source>
</evidence>
<dbReference type="InterPro" id="IPR027684">
    <property type="entry name" value="TBCC"/>
</dbReference>
<keyword evidence="3" id="KW-0963">Cytoplasm</keyword>
<dbReference type="Gene3D" id="1.20.58.1250">
    <property type="entry name" value="Tubulin Binding Cofactor C, N-terminal domain"/>
    <property type="match status" value="1"/>
</dbReference>
<dbReference type="InterPro" id="IPR006599">
    <property type="entry name" value="CARP_motif"/>
</dbReference>
<dbReference type="SMART" id="SM00673">
    <property type="entry name" value="CARP"/>
    <property type="match status" value="2"/>
</dbReference>
<dbReference type="Pfam" id="PF07986">
    <property type="entry name" value="TBCC"/>
    <property type="match status" value="1"/>
</dbReference>
<dbReference type="InterPro" id="IPR016098">
    <property type="entry name" value="CAP/MinC_C"/>
</dbReference>
<dbReference type="InterPro" id="IPR017901">
    <property type="entry name" value="C-CAP_CF_C-like"/>
</dbReference>
<dbReference type="InterPro" id="IPR031925">
    <property type="entry name" value="TBCC_N"/>
</dbReference>
<comment type="similarity">
    <text evidence="2">Belongs to the TBCC family.</text>
</comment>
<evidence type="ECO:0000256" key="3">
    <source>
        <dbReference type="ARBA" id="ARBA00022490"/>
    </source>
</evidence>
<evidence type="ECO:0000259" key="7">
    <source>
        <dbReference type="PROSITE" id="PS51329"/>
    </source>
</evidence>
<dbReference type="PROSITE" id="PS51329">
    <property type="entry name" value="C_CAP_COFACTOR_C"/>
    <property type="match status" value="1"/>
</dbReference>
<evidence type="ECO:0000256" key="5">
    <source>
        <dbReference type="ARBA" id="ARBA00023186"/>
    </source>
</evidence>
<dbReference type="PANTHER" id="PTHR15139:SF0">
    <property type="entry name" value="TUBULIN-SPECIFIC CHAPERONE C"/>
    <property type="match status" value="1"/>
</dbReference>
<dbReference type="Pfam" id="PF16752">
    <property type="entry name" value="TBCC_N"/>
    <property type="match status" value="1"/>
</dbReference>
<dbReference type="Proteomes" id="UP000187209">
    <property type="component" value="Unassembled WGS sequence"/>
</dbReference>
<dbReference type="InterPro" id="IPR012945">
    <property type="entry name" value="Tubulin-bd_cofactor_C_dom"/>
</dbReference>
<dbReference type="InterPro" id="IPR038397">
    <property type="entry name" value="TBCC_N_sf"/>
</dbReference>
<evidence type="ECO:0000256" key="2">
    <source>
        <dbReference type="ARBA" id="ARBA00008848"/>
    </source>
</evidence>
<dbReference type="GO" id="GO:0007021">
    <property type="term" value="P:tubulin complex assembly"/>
    <property type="evidence" value="ECO:0007669"/>
    <property type="project" value="TreeGrafter"/>
</dbReference>
<evidence type="ECO:0000256" key="4">
    <source>
        <dbReference type="ARBA" id="ARBA00022990"/>
    </source>
</evidence>
<dbReference type="GO" id="GO:0005737">
    <property type="term" value="C:cytoplasm"/>
    <property type="evidence" value="ECO:0007669"/>
    <property type="project" value="UniProtKB-SubCell"/>
</dbReference>
<dbReference type="AlphaFoldDB" id="A0A1R2BS44"/>